<dbReference type="HOGENOM" id="CLU_2412770_0_0_1"/>
<name>A0A0C2X778_AMAMK</name>
<dbReference type="STRING" id="946122.A0A0C2X778"/>
<dbReference type="AlphaFoldDB" id="A0A0C2X778"/>
<dbReference type="EMBL" id="KN818248">
    <property type="protein sequence ID" value="KIL64588.1"/>
    <property type="molecule type" value="Genomic_DNA"/>
</dbReference>
<dbReference type="Proteomes" id="UP000054549">
    <property type="component" value="Unassembled WGS sequence"/>
</dbReference>
<proteinExistence type="predicted"/>
<dbReference type="InParanoid" id="A0A0C2X778"/>
<gene>
    <name evidence="1" type="ORF">M378DRAFT_11374</name>
</gene>
<sequence>MKRKLRSKSRTVDKANTFKHIISVFSDWFEDYIAGLTTRLDDLPLWDVRYTGDAPFPSEFLNPSSRASVLLGLLRPHDYVEAPSGNEKEAEI</sequence>
<organism evidence="1 2">
    <name type="scientific">Amanita muscaria (strain Koide BX008)</name>
    <dbReference type="NCBI Taxonomy" id="946122"/>
    <lineage>
        <taxon>Eukaryota</taxon>
        <taxon>Fungi</taxon>
        <taxon>Dikarya</taxon>
        <taxon>Basidiomycota</taxon>
        <taxon>Agaricomycotina</taxon>
        <taxon>Agaricomycetes</taxon>
        <taxon>Agaricomycetidae</taxon>
        <taxon>Agaricales</taxon>
        <taxon>Pluteineae</taxon>
        <taxon>Amanitaceae</taxon>
        <taxon>Amanita</taxon>
    </lineage>
</organism>
<keyword evidence="2" id="KW-1185">Reference proteome</keyword>
<evidence type="ECO:0000313" key="1">
    <source>
        <dbReference type="EMBL" id="KIL64588.1"/>
    </source>
</evidence>
<evidence type="ECO:0000313" key="2">
    <source>
        <dbReference type="Proteomes" id="UP000054549"/>
    </source>
</evidence>
<dbReference type="OrthoDB" id="10265211at2759"/>
<protein>
    <submittedName>
        <fullName evidence="1">Uncharacterized protein</fullName>
    </submittedName>
</protein>
<accession>A0A0C2X778</accession>
<reference evidence="1 2" key="1">
    <citation type="submission" date="2014-04" db="EMBL/GenBank/DDBJ databases">
        <title>Evolutionary Origins and Diversification of the Mycorrhizal Mutualists.</title>
        <authorList>
            <consortium name="DOE Joint Genome Institute"/>
            <consortium name="Mycorrhizal Genomics Consortium"/>
            <person name="Kohler A."/>
            <person name="Kuo A."/>
            <person name="Nagy L.G."/>
            <person name="Floudas D."/>
            <person name="Copeland A."/>
            <person name="Barry K.W."/>
            <person name="Cichocki N."/>
            <person name="Veneault-Fourrey C."/>
            <person name="LaButti K."/>
            <person name="Lindquist E.A."/>
            <person name="Lipzen A."/>
            <person name="Lundell T."/>
            <person name="Morin E."/>
            <person name="Murat C."/>
            <person name="Riley R."/>
            <person name="Ohm R."/>
            <person name="Sun H."/>
            <person name="Tunlid A."/>
            <person name="Henrissat B."/>
            <person name="Grigoriev I.V."/>
            <person name="Hibbett D.S."/>
            <person name="Martin F."/>
        </authorList>
    </citation>
    <scope>NUCLEOTIDE SEQUENCE [LARGE SCALE GENOMIC DNA]</scope>
    <source>
        <strain evidence="1 2">Koide BX008</strain>
    </source>
</reference>